<dbReference type="InterPro" id="IPR036847">
    <property type="entry name" value="RimP_C_sf"/>
</dbReference>
<comment type="function">
    <text evidence="3">Required for maturation of 30S ribosomal subunits.</text>
</comment>
<evidence type="ECO:0000256" key="2">
    <source>
        <dbReference type="ARBA" id="ARBA00022517"/>
    </source>
</evidence>
<dbReference type="Gene3D" id="2.30.30.180">
    <property type="entry name" value="Ribosome maturation factor RimP, C-terminal domain"/>
    <property type="match status" value="1"/>
</dbReference>
<sequence length="151" mass="16735">MDAVGDRLRELFEPVVTSMGYELLGVQYKPAKGEGLMRVYIDAEAGITVDDCALVSHQISGLLDVEDPVPGHYRLEVSSPGMDRPLFTPEQFQRFAGVEVKIRLQRLWEGRRSFRGTLRGAEGGNVMVEENGLLYTIPADLIDRANVVADV</sequence>
<evidence type="ECO:0000313" key="7">
    <source>
        <dbReference type="Proteomes" id="UP001205843"/>
    </source>
</evidence>
<dbReference type="Pfam" id="PF02576">
    <property type="entry name" value="RimP_N"/>
    <property type="match status" value="1"/>
</dbReference>
<dbReference type="GO" id="GO:0006412">
    <property type="term" value="P:translation"/>
    <property type="evidence" value="ECO:0007669"/>
    <property type="project" value="TreeGrafter"/>
</dbReference>
<dbReference type="SUPFAM" id="SSF75420">
    <property type="entry name" value="YhbC-like, N-terminal domain"/>
    <property type="match status" value="1"/>
</dbReference>
<dbReference type="CDD" id="cd01734">
    <property type="entry name" value="YlxS_C"/>
    <property type="match status" value="1"/>
</dbReference>
<dbReference type="Pfam" id="PF17384">
    <property type="entry name" value="DUF150_C"/>
    <property type="match status" value="1"/>
</dbReference>
<dbReference type="NCBIfam" id="NF000927">
    <property type="entry name" value="PRK00092.1-1"/>
    <property type="match status" value="1"/>
</dbReference>
<gene>
    <name evidence="3" type="primary">rimP</name>
    <name evidence="6" type="ORF">J2T57_001882</name>
</gene>
<feature type="domain" description="Ribosome maturation factor RimP N-terminal" evidence="4">
    <location>
        <begin position="12"/>
        <end position="83"/>
    </location>
</feature>
<dbReference type="Gene3D" id="3.30.300.70">
    <property type="entry name" value="RimP-like superfamily, N-terminal"/>
    <property type="match status" value="1"/>
</dbReference>
<protein>
    <recommendedName>
        <fullName evidence="3">Ribosome maturation factor RimP</fullName>
    </recommendedName>
</protein>
<dbReference type="InterPro" id="IPR003728">
    <property type="entry name" value="Ribosome_maturation_RimP"/>
</dbReference>
<comment type="subcellular location">
    <subcellularLocation>
        <location evidence="3">Cytoplasm</location>
    </subcellularLocation>
</comment>
<dbReference type="PANTHER" id="PTHR33867:SF1">
    <property type="entry name" value="RIBOSOME MATURATION FACTOR RIMP"/>
    <property type="match status" value="1"/>
</dbReference>
<dbReference type="Proteomes" id="UP001205843">
    <property type="component" value="Unassembled WGS sequence"/>
</dbReference>
<dbReference type="InterPro" id="IPR035956">
    <property type="entry name" value="RimP_N_sf"/>
</dbReference>
<dbReference type="PANTHER" id="PTHR33867">
    <property type="entry name" value="RIBOSOME MATURATION FACTOR RIMP"/>
    <property type="match status" value="1"/>
</dbReference>
<dbReference type="InterPro" id="IPR028998">
    <property type="entry name" value="RimP_C"/>
</dbReference>
<evidence type="ECO:0000256" key="1">
    <source>
        <dbReference type="ARBA" id="ARBA00022490"/>
    </source>
</evidence>
<dbReference type="InterPro" id="IPR028989">
    <property type="entry name" value="RimP_N"/>
</dbReference>
<keyword evidence="7" id="KW-1185">Reference proteome</keyword>
<dbReference type="EMBL" id="JALJXV010000004">
    <property type="protein sequence ID" value="MCP1674744.1"/>
    <property type="molecule type" value="Genomic_DNA"/>
</dbReference>
<dbReference type="SUPFAM" id="SSF74942">
    <property type="entry name" value="YhbC-like, C-terminal domain"/>
    <property type="match status" value="1"/>
</dbReference>
<keyword evidence="2 3" id="KW-0690">Ribosome biogenesis</keyword>
<dbReference type="GO" id="GO:0005829">
    <property type="term" value="C:cytosol"/>
    <property type="evidence" value="ECO:0007669"/>
    <property type="project" value="TreeGrafter"/>
</dbReference>
<comment type="similarity">
    <text evidence="3">Belongs to the RimP family.</text>
</comment>
<comment type="caution">
    <text evidence="6">The sequence shown here is derived from an EMBL/GenBank/DDBJ whole genome shotgun (WGS) entry which is preliminary data.</text>
</comment>
<dbReference type="AlphaFoldDB" id="A0AAE3G447"/>
<keyword evidence="1 3" id="KW-0963">Cytoplasm</keyword>
<dbReference type="FunFam" id="3.30.300.70:FF:000001">
    <property type="entry name" value="Ribosome maturation factor RimP"/>
    <property type="match status" value="1"/>
</dbReference>
<accession>A0AAE3G447</accession>
<organism evidence="6 7">
    <name type="scientific">Natronocella acetinitrilica</name>
    <dbReference type="NCBI Taxonomy" id="414046"/>
    <lineage>
        <taxon>Bacteria</taxon>
        <taxon>Pseudomonadati</taxon>
        <taxon>Pseudomonadota</taxon>
        <taxon>Gammaproteobacteria</taxon>
        <taxon>Chromatiales</taxon>
        <taxon>Ectothiorhodospiraceae</taxon>
        <taxon>Natronocella</taxon>
    </lineage>
</organism>
<evidence type="ECO:0000259" key="4">
    <source>
        <dbReference type="Pfam" id="PF02576"/>
    </source>
</evidence>
<reference evidence="6" key="1">
    <citation type="submission" date="2022-03" db="EMBL/GenBank/DDBJ databases">
        <title>Genomic Encyclopedia of Type Strains, Phase III (KMG-III): the genomes of soil and plant-associated and newly described type strains.</title>
        <authorList>
            <person name="Whitman W."/>
        </authorList>
    </citation>
    <scope>NUCLEOTIDE SEQUENCE</scope>
    <source>
        <strain evidence="6">ANL 6-2</strain>
    </source>
</reference>
<evidence type="ECO:0000256" key="3">
    <source>
        <dbReference type="HAMAP-Rule" id="MF_01077"/>
    </source>
</evidence>
<evidence type="ECO:0000259" key="5">
    <source>
        <dbReference type="Pfam" id="PF17384"/>
    </source>
</evidence>
<dbReference type="HAMAP" id="MF_01077">
    <property type="entry name" value="RimP"/>
    <property type="match status" value="1"/>
</dbReference>
<evidence type="ECO:0000313" key="6">
    <source>
        <dbReference type="EMBL" id="MCP1674744.1"/>
    </source>
</evidence>
<name>A0AAE3G447_9GAMM</name>
<feature type="domain" description="Ribosome maturation factor RimP C-terminal" evidence="5">
    <location>
        <begin position="86"/>
        <end position="149"/>
    </location>
</feature>
<proteinExistence type="inferred from homology"/>
<dbReference type="GO" id="GO:0000028">
    <property type="term" value="P:ribosomal small subunit assembly"/>
    <property type="evidence" value="ECO:0007669"/>
    <property type="project" value="TreeGrafter"/>
</dbReference>
<dbReference type="RefSeq" id="WP_253477076.1">
    <property type="nucleotide sequence ID" value="NZ_JALJXV010000004.1"/>
</dbReference>